<evidence type="ECO:0000256" key="5">
    <source>
        <dbReference type="ARBA" id="ARBA00023136"/>
    </source>
</evidence>
<protein>
    <recommendedName>
        <fullName evidence="7">Photosystem II extrinsic protein U</fullName>
        <shortName evidence="7">PSII-U</shortName>
        <shortName evidence="7">PsbU</shortName>
    </recommendedName>
    <alternativeName>
        <fullName evidence="7">Photosystem II 12 kDa extrinsic protein</fullName>
        <shortName evidence="7">PS II complex 12 kDa extrinsic protein</shortName>
    </alternativeName>
</protein>
<dbReference type="AlphaFoldDB" id="A0A139X1A5"/>
<evidence type="ECO:0000256" key="4">
    <source>
        <dbReference type="ARBA" id="ARBA00023078"/>
    </source>
</evidence>
<dbReference type="GO" id="GO:0015979">
    <property type="term" value="P:photosynthesis"/>
    <property type="evidence" value="ECO:0007669"/>
    <property type="project" value="UniProtKB-UniRule"/>
</dbReference>
<keyword evidence="3 7" id="KW-0249">Electron transport</keyword>
<dbReference type="Pfam" id="PF06514">
    <property type="entry name" value="PsbU"/>
    <property type="match status" value="1"/>
</dbReference>
<comment type="caution">
    <text evidence="8">The sequence shown here is derived from an EMBL/GenBank/DDBJ whole genome shotgun (WGS) entry which is preliminary data.</text>
</comment>
<dbReference type="PROSITE" id="PS51257">
    <property type="entry name" value="PROKAR_LIPOPROTEIN"/>
    <property type="match status" value="1"/>
</dbReference>
<evidence type="ECO:0000256" key="1">
    <source>
        <dbReference type="ARBA" id="ARBA00004170"/>
    </source>
</evidence>
<dbReference type="SUPFAM" id="SSF81585">
    <property type="entry name" value="PsbU/PolX domain-like"/>
    <property type="match status" value="1"/>
</dbReference>
<evidence type="ECO:0000256" key="2">
    <source>
        <dbReference type="ARBA" id="ARBA00010827"/>
    </source>
</evidence>
<dbReference type="EMBL" id="ANNX02000041">
    <property type="protein sequence ID" value="KYC38443.1"/>
    <property type="molecule type" value="Genomic_DNA"/>
</dbReference>
<comment type="similarity">
    <text evidence="2 7">Belongs to the PsbU family.</text>
</comment>
<dbReference type="NCBIfam" id="NF002708">
    <property type="entry name" value="PRK02515.1"/>
    <property type="match status" value="1"/>
</dbReference>
<dbReference type="GO" id="GO:0031676">
    <property type="term" value="C:plasma membrane-derived thylakoid membrane"/>
    <property type="evidence" value="ECO:0007669"/>
    <property type="project" value="UniProtKB-SubCell"/>
</dbReference>
<organism evidence="8 9">
    <name type="scientific">Scytonema hofmannii PCC 7110</name>
    <dbReference type="NCBI Taxonomy" id="128403"/>
    <lineage>
        <taxon>Bacteria</taxon>
        <taxon>Bacillati</taxon>
        <taxon>Cyanobacteriota</taxon>
        <taxon>Cyanophyceae</taxon>
        <taxon>Nostocales</taxon>
        <taxon>Scytonemataceae</taxon>
        <taxon>Scytonema</taxon>
    </lineage>
</organism>
<keyword evidence="9" id="KW-1185">Reference proteome</keyword>
<dbReference type="GO" id="GO:0019898">
    <property type="term" value="C:extrinsic component of membrane"/>
    <property type="evidence" value="ECO:0007669"/>
    <property type="project" value="InterPro"/>
</dbReference>
<evidence type="ECO:0000256" key="3">
    <source>
        <dbReference type="ARBA" id="ARBA00022982"/>
    </source>
</evidence>
<name>A0A139X1A5_9CYAN</name>
<comment type="subcellular location">
    <subcellularLocation>
        <location evidence="7">Cellular thylakoid membrane</location>
        <topology evidence="7">Peripheral membrane protein</topology>
        <orientation evidence="7">Lumenal side</orientation>
    </subcellularLocation>
    <subcellularLocation>
        <location evidence="1">Membrane</location>
        <topology evidence="1">Peripheral membrane protein</topology>
    </subcellularLocation>
</comment>
<gene>
    <name evidence="7" type="primary">psbU</name>
    <name evidence="8" type="ORF">WA1_37145</name>
</gene>
<reference evidence="8 9" key="1">
    <citation type="journal article" date="2013" name="Genome Biol. Evol.">
        <title>Genomes of Stigonematalean cyanobacteria (subsection V) and the evolution of oxygenic photosynthesis from prokaryotes to plastids.</title>
        <authorList>
            <person name="Dagan T."/>
            <person name="Roettger M."/>
            <person name="Stucken K."/>
            <person name="Landan G."/>
            <person name="Koch R."/>
            <person name="Major P."/>
            <person name="Gould S.B."/>
            <person name="Goremykin V.V."/>
            <person name="Rippka R."/>
            <person name="Tandeau de Marsac N."/>
            <person name="Gugger M."/>
            <person name="Lockhart P.J."/>
            <person name="Allen J.F."/>
            <person name="Brune I."/>
            <person name="Maus I."/>
            <person name="Puhler A."/>
            <person name="Martin W.F."/>
        </authorList>
    </citation>
    <scope>NUCLEOTIDE SEQUENCE [LARGE SCALE GENOMIC DNA]</scope>
    <source>
        <strain evidence="8 9">PCC 7110</strain>
    </source>
</reference>
<keyword evidence="7" id="KW-0602">Photosynthesis</keyword>
<evidence type="ECO:0000313" key="8">
    <source>
        <dbReference type="EMBL" id="KYC38443.1"/>
    </source>
</evidence>
<dbReference type="GO" id="GO:0042549">
    <property type="term" value="P:photosystem II stabilization"/>
    <property type="evidence" value="ECO:0007669"/>
    <property type="project" value="InterPro"/>
</dbReference>
<sequence>MKGLVRLLTVFSLLLGCWGWLGMPQVAQAASFNSLAFHSAPVLAVEGTQGLRNRADAKLADVYGKKIDLNNTNVRAFQKYPGLYPTLARKIIKNAPYQKVEDILSIDGLSDRQKQILQANLDNFTVTDAEAAYTEGDDRFNNGIYR</sequence>
<dbReference type="HAMAP" id="MF_00589">
    <property type="entry name" value="PSII_PsbU"/>
    <property type="match status" value="1"/>
</dbReference>
<keyword evidence="4 7" id="KW-0793">Thylakoid</keyword>
<evidence type="ECO:0000256" key="7">
    <source>
        <dbReference type="HAMAP-Rule" id="MF_00589"/>
    </source>
</evidence>
<dbReference type="InterPro" id="IPR010527">
    <property type="entry name" value="PSII_PsbU"/>
</dbReference>
<comment type="subunit">
    <text evidence="7">PSII is composed of 1 copy each of membrane proteins PsbA, PsbB, PsbC, PsbD, PsbE, PsbF, PsbH, PsbI, PsbJ, PsbK, PsbL, PsbM, PsbT, PsbX, PsbY, PsbZ, Psb30/Ycf12, peripheral proteins PsbO, CyanoQ (PsbQ), PsbU, PsbV and a large number of cofactors. It forms dimeric complexes.</text>
</comment>
<dbReference type="GO" id="GO:0009654">
    <property type="term" value="C:photosystem II oxygen evolving complex"/>
    <property type="evidence" value="ECO:0007669"/>
    <property type="project" value="InterPro"/>
</dbReference>
<dbReference type="RefSeq" id="WP_026135041.1">
    <property type="nucleotide sequence ID" value="NZ_KQ976354.1"/>
</dbReference>
<proteinExistence type="inferred from homology"/>
<keyword evidence="5 7" id="KW-0472">Membrane</keyword>
<accession>A0A139X1A5</accession>
<evidence type="ECO:0000313" key="9">
    <source>
        <dbReference type="Proteomes" id="UP000076925"/>
    </source>
</evidence>
<comment type="function">
    <text evidence="7">One of the extrinsic, lumenal subunits of photosystem II (PSII). PSII is a light-driven water plastoquinone oxidoreductase, using light energy to abstract electrons from H(2)O, generating a proton gradient subsequently used for ATP formation. The extrinsic proteins stabilize the structure of photosystem II oxygen-evolving complex (OEC), the ion environment of oxygen evolution and protect the OEC against heat-induced inactivation.</text>
</comment>
<keyword evidence="7" id="KW-0813">Transport</keyword>
<evidence type="ECO:0000256" key="6">
    <source>
        <dbReference type="ARBA" id="ARBA00023276"/>
    </source>
</evidence>
<keyword evidence="6 7" id="KW-0604">Photosystem II</keyword>
<dbReference type="Proteomes" id="UP000076925">
    <property type="component" value="Unassembled WGS sequence"/>
</dbReference>
<dbReference type="Gene3D" id="1.10.150.320">
    <property type="entry name" value="Photosystem II 12 kDa extrinsic protein"/>
    <property type="match status" value="1"/>
</dbReference>
<dbReference type="STRING" id="128403.WA1_37145"/>